<dbReference type="Gene3D" id="3.40.50.1820">
    <property type="entry name" value="alpha/beta hydrolase"/>
    <property type="match status" value="1"/>
</dbReference>
<dbReference type="PANTHER" id="PTHR48081">
    <property type="entry name" value="AB HYDROLASE SUPERFAMILY PROTEIN C4A8.06C"/>
    <property type="match status" value="1"/>
</dbReference>
<proteinExistence type="predicted"/>
<accession>A0ABS3KM96</accession>
<feature type="domain" description="Alpha/beta hydrolase fold-3" evidence="2">
    <location>
        <begin position="88"/>
        <end position="292"/>
    </location>
</feature>
<dbReference type="SUPFAM" id="SSF53474">
    <property type="entry name" value="alpha/beta-Hydrolases"/>
    <property type="match status" value="1"/>
</dbReference>
<dbReference type="InterPro" id="IPR029058">
    <property type="entry name" value="AB_hydrolase_fold"/>
</dbReference>
<dbReference type="Proteomes" id="UP001518989">
    <property type="component" value="Unassembled WGS sequence"/>
</dbReference>
<dbReference type="InterPro" id="IPR013094">
    <property type="entry name" value="AB_hydrolase_3"/>
</dbReference>
<keyword evidence="4" id="KW-1185">Reference proteome</keyword>
<dbReference type="RefSeq" id="WP_207415984.1">
    <property type="nucleotide sequence ID" value="NZ_CP061178.1"/>
</dbReference>
<dbReference type="GO" id="GO:0016787">
    <property type="term" value="F:hydrolase activity"/>
    <property type="evidence" value="ECO:0007669"/>
    <property type="project" value="UniProtKB-KW"/>
</dbReference>
<reference evidence="3 4" key="1">
    <citation type="submission" date="2020-09" db="EMBL/GenBank/DDBJ databases">
        <title>Roseomonas.</title>
        <authorList>
            <person name="Zhu W."/>
        </authorList>
    </citation>
    <scope>NUCLEOTIDE SEQUENCE [LARGE SCALE GENOMIC DNA]</scope>
    <source>
        <strain evidence="3 4">573</strain>
    </source>
</reference>
<dbReference type="PANTHER" id="PTHR48081:SF8">
    <property type="entry name" value="ALPHA_BETA HYDROLASE FOLD-3 DOMAIN-CONTAINING PROTEIN-RELATED"/>
    <property type="match status" value="1"/>
</dbReference>
<evidence type="ECO:0000256" key="1">
    <source>
        <dbReference type="ARBA" id="ARBA00022801"/>
    </source>
</evidence>
<name>A0ABS3KM96_9PROT</name>
<evidence type="ECO:0000259" key="2">
    <source>
        <dbReference type="Pfam" id="PF07859"/>
    </source>
</evidence>
<dbReference type="EMBL" id="JACTNG010000002">
    <property type="protein sequence ID" value="MBO1078570.1"/>
    <property type="molecule type" value="Genomic_DNA"/>
</dbReference>
<gene>
    <name evidence="3" type="ORF">IAI61_05970</name>
</gene>
<dbReference type="InterPro" id="IPR050300">
    <property type="entry name" value="GDXG_lipolytic_enzyme"/>
</dbReference>
<protein>
    <submittedName>
        <fullName evidence="3">Alpha/beta hydrolase</fullName>
    </submittedName>
</protein>
<organism evidence="3 4">
    <name type="scientific">Roseomonas haemaphysalidis</name>
    <dbReference type="NCBI Taxonomy" id="2768162"/>
    <lineage>
        <taxon>Bacteria</taxon>
        <taxon>Pseudomonadati</taxon>
        <taxon>Pseudomonadota</taxon>
        <taxon>Alphaproteobacteria</taxon>
        <taxon>Acetobacterales</taxon>
        <taxon>Roseomonadaceae</taxon>
        <taxon>Roseomonas</taxon>
    </lineage>
</organism>
<sequence length="317" mass="34038">MNDLPQAPQLDAEVLQAQARIRERGVANGDMLRDPPAKARADTGRYQAFLNEGGPAADITEHVLPTTPEVRVRLYRPRGQDGVLPVYLHIHGGGFAFGSLDTADRLKRELAEEAGVVVAGLDYALAPEHPFPTALEQVLAVLRWLHTEAALLRIDPLRIGIGGDSAGGNLALSSLLRLRDEGGPVIGFGAIVYGMLSTAHQTPSHLQLGDGRFGLSTAKLDWFWDAYLAGTGRDDAAVRPLDAPLEGLPPLLLIAAALDPLLDDTLALDRRLTNAGVAHEMVIYDGMPHGFLGQTALLEKARNARSRIAASLRRFLG</sequence>
<keyword evidence="1 3" id="KW-0378">Hydrolase</keyword>
<dbReference type="Pfam" id="PF07859">
    <property type="entry name" value="Abhydrolase_3"/>
    <property type="match status" value="1"/>
</dbReference>
<evidence type="ECO:0000313" key="3">
    <source>
        <dbReference type="EMBL" id="MBO1078570.1"/>
    </source>
</evidence>
<evidence type="ECO:0000313" key="4">
    <source>
        <dbReference type="Proteomes" id="UP001518989"/>
    </source>
</evidence>
<comment type="caution">
    <text evidence="3">The sequence shown here is derived from an EMBL/GenBank/DDBJ whole genome shotgun (WGS) entry which is preliminary data.</text>
</comment>